<dbReference type="InterPro" id="IPR002328">
    <property type="entry name" value="ADH_Zn_CS"/>
</dbReference>
<dbReference type="PANTHER" id="PTHR42683">
    <property type="entry name" value="ALDEHYDE REDUCTASE"/>
    <property type="match status" value="1"/>
</dbReference>
<dbReference type="SMART" id="SM00829">
    <property type="entry name" value="PKS_ER"/>
    <property type="match status" value="1"/>
</dbReference>
<evidence type="ECO:0000256" key="6">
    <source>
        <dbReference type="ARBA" id="ARBA00048262"/>
    </source>
</evidence>
<evidence type="ECO:0000259" key="8">
    <source>
        <dbReference type="SMART" id="SM00829"/>
    </source>
</evidence>
<reference evidence="9 10" key="1">
    <citation type="submission" date="2018-07" db="EMBL/GenBank/DDBJ databases">
        <title>Genome guided investigation of antibiotics producing actinomycetales strain isolated from a Macau mangrove ecosystem.</title>
        <authorList>
            <person name="Hu D."/>
        </authorList>
    </citation>
    <scope>NUCLEOTIDE SEQUENCE [LARGE SCALE GENOMIC DNA]</scope>
    <source>
        <strain evidence="9 10">2297</strain>
    </source>
</reference>
<evidence type="ECO:0000313" key="9">
    <source>
        <dbReference type="EMBL" id="RDD84300.1"/>
    </source>
</evidence>
<keyword evidence="2 7" id="KW-0479">Metal-binding</keyword>
<evidence type="ECO:0000256" key="7">
    <source>
        <dbReference type="RuleBase" id="RU361277"/>
    </source>
</evidence>
<protein>
    <recommendedName>
        <fullName evidence="5">alcohol dehydrogenase (NADP(+))</fullName>
        <ecNumber evidence="5">1.1.1.2</ecNumber>
    </recommendedName>
</protein>
<dbReference type="SUPFAM" id="SSF50129">
    <property type="entry name" value="GroES-like"/>
    <property type="match status" value="1"/>
</dbReference>
<dbReference type="FunFam" id="3.40.50.720:FF:000022">
    <property type="entry name" value="Cinnamyl alcohol dehydrogenase"/>
    <property type="match status" value="1"/>
</dbReference>
<dbReference type="AlphaFoldDB" id="A0A369UXH7"/>
<keyword evidence="4" id="KW-0560">Oxidoreductase</keyword>
<dbReference type="CDD" id="cd05283">
    <property type="entry name" value="CAD1"/>
    <property type="match status" value="1"/>
</dbReference>
<dbReference type="InterPro" id="IPR013154">
    <property type="entry name" value="ADH-like_N"/>
</dbReference>
<dbReference type="SUPFAM" id="SSF51735">
    <property type="entry name" value="NAD(P)-binding Rossmann-fold domains"/>
    <property type="match status" value="1"/>
</dbReference>
<comment type="catalytic activity">
    <reaction evidence="6">
        <text>a primary alcohol + NADP(+) = an aldehyde + NADPH + H(+)</text>
        <dbReference type="Rhea" id="RHEA:15937"/>
        <dbReference type="ChEBI" id="CHEBI:15378"/>
        <dbReference type="ChEBI" id="CHEBI:15734"/>
        <dbReference type="ChEBI" id="CHEBI:17478"/>
        <dbReference type="ChEBI" id="CHEBI:57783"/>
        <dbReference type="ChEBI" id="CHEBI:58349"/>
        <dbReference type="EC" id="1.1.1.2"/>
    </reaction>
</comment>
<evidence type="ECO:0000256" key="2">
    <source>
        <dbReference type="ARBA" id="ARBA00022723"/>
    </source>
</evidence>
<dbReference type="PROSITE" id="PS00059">
    <property type="entry name" value="ADH_ZINC"/>
    <property type="match status" value="1"/>
</dbReference>
<evidence type="ECO:0000256" key="1">
    <source>
        <dbReference type="ARBA" id="ARBA00001947"/>
    </source>
</evidence>
<gene>
    <name evidence="9" type="ORF">DVZ84_35830</name>
</gene>
<dbReference type="Pfam" id="PF08240">
    <property type="entry name" value="ADH_N"/>
    <property type="match status" value="1"/>
</dbReference>
<comment type="cofactor">
    <cofactor evidence="1 7">
        <name>Zn(2+)</name>
        <dbReference type="ChEBI" id="CHEBI:29105"/>
    </cofactor>
</comment>
<dbReference type="InterPro" id="IPR047109">
    <property type="entry name" value="CAD-like"/>
</dbReference>
<feature type="domain" description="Enoyl reductase (ER)" evidence="8">
    <location>
        <begin position="13"/>
        <end position="333"/>
    </location>
</feature>
<dbReference type="EMBL" id="QQBH01000044">
    <property type="protein sequence ID" value="RDD84300.1"/>
    <property type="molecule type" value="Genomic_DNA"/>
</dbReference>
<comment type="caution">
    <text evidence="9">The sequence shown here is derived from an EMBL/GenBank/DDBJ whole genome shotgun (WGS) entry which is preliminary data.</text>
</comment>
<dbReference type="Gene3D" id="3.90.180.10">
    <property type="entry name" value="Medium-chain alcohol dehydrogenases, catalytic domain"/>
    <property type="match status" value="1"/>
</dbReference>
<dbReference type="Pfam" id="PF00107">
    <property type="entry name" value="ADH_zinc_N"/>
    <property type="match status" value="1"/>
</dbReference>
<proteinExistence type="inferred from homology"/>
<dbReference type="OrthoDB" id="3567264at2"/>
<evidence type="ECO:0000256" key="3">
    <source>
        <dbReference type="ARBA" id="ARBA00022833"/>
    </source>
</evidence>
<evidence type="ECO:0000313" key="10">
    <source>
        <dbReference type="Proteomes" id="UP000253742"/>
    </source>
</evidence>
<dbReference type="InterPro" id="IPR013149">
    <property type="entry name" value="ADH-like_C"/>
</dbReference>
<evidence type="ECO:0000256" key="5">
    <source>
        <dbReference type="ARBA" id="ARBA00024074"/>
    </source>
</evidence>
<dbReference type="GO" id="GO:0008270">
    <property type="term" value="F:zinc ion binding"/>
    <property type="evidence" value="ECO:0007669"/>
    <property type="project" value="InterPro"/>
</dbReference>
<dbReference type="InterPro" id="IPR020843">
    <property type="entry name" value="ER"/>
</dbReference>
<dbReference type="InterPro" id="IPR011032">
    <property type="entry name" value="GroES-like_sf"/>
</dbReference>
<comment type="similarity">
    <text evidence="7">Belongs to the zinc-containing alcohol dehydrogenase family.</text>
</comment>
<dbReference type="GO" id="GO:0008106">
    <property type="term" value="F:alcohol dehydrogenase (NADP+) activity"/>
    <property type="evidence" value="ECO:0007669"/>
    <property type="project" value="UniProtKB-EC"/>
</dbReference>
<dbReference type="Proteomes" id="UP000253742">
    <property type="component" value="Unassembled WGS sequence"/>
</dbReference>
<name>A0A369UXH7_9ACTN</name>
<keyword evidence="3 7" id="KW-0862">Zinc</keyword>
<evidence type="ECO:0000256" key="4">
    <source>
        <dbReference type="ARBA" id="ARBA00023002"/>
    </source>
</evidence>
<dbReference type="RefSeq" id="WP_114533486.1">
    <property type="nucleotide sequence ID" value="NZ_QQBH01000044.1"/>
</dbReference>
<sequence length="342" mass="36390">MTVRAYAVDLAAGPTRLHEYEPPPLGPLEVDVALTHSGVCQTDLGMIDDHYGRTPFPFVGGHEGVGLVAAVGSAVDPEALAVGQRVGVGAIAGSCAHCEWCLTGQQHLCAHTDDVIYRGRGGTFASRVRASDWRHVQPIPEALSSAEAAPLLCAGTTVFNAVVGHGVRPTDRVAVVGVGGLGHLALQILAHWGCDVTAVSTSRDKEEDARRFGARDFLTGDDLSRHPGRFDFILDTVGADLPWDDYFATLRPRGKLCVVGVPTSPFTVGRLSLMPAEKSLVSAVVGPPAVTRQLLEFAARHAIRPQVEVFPHDRLDEALDLVRRGRARYRAVVDLTPAGTPG</sequence>
<accession>A0A369UXH7</accession>
<dbReference type="EC" id="1.1.1.2" evidence="5"/>
<dbReference type="Gene3D" id="3.40.50.720">
    <property type="entry name" value="NAD(P)-binding Rossmann-like Domain"/>
    <property type="match status" value="1"/>
</dbReference>
<organism evidence="9 10">
    <name type="scientific">Streptomyces parvulus</name>
    <dbReference type="NCBI Taxonomy" id="146923"/>
    <lineage>
        <taxon>Bacteria</taxon>
        <taxon>Bacillati</taxon>
        <taxon>Actinomycetota</taxon>
        <taxon>Actinomycetes</taxon>
        <taxon>Kitasatosporales</taxon>
        <taxon>Streptomycetaceae</taxon>
        <taxon>Streptomyces</taxon>
    </lineage>
</organism>
<dbReference type="InterPro" id="IPR036291">
    <property type="entry name" value="NAD(P)-bd_dom_sf"/>
</dbReference>